<keyword evidence="2" id="KW-1185">Reference proteome</keyword>
<evidence type="ECO:0000313" key="1">
    <source>
        <dbReference type="EMBL" id="KAK9118140.1"/>
    </source>
</evidence>
<organism evidence="1 2">
    <name type="scientific">Stephania cephalantha</name>
    <dbReference type="NCBI Taxonomy" id="152367"/>
    <lineage>
        <taxon>Eukaryota</taxon>
        <taxon>Viridiplantae</taxon>
        <taxon>Streptophyta</taxon>
        <taxon>Embryophyta</taxon>
        <taxon>Tracheophyta</taxon>
        <taxon>Spermatophyta</taxon>
        <taxon>Magnoliopsida</taxon>
        <taxon>Ranunculales</taxon>
        <taxon>Menispermaceae</taxon>
        <taxon>Menispermoideae</taxon>
        <taxon>Cissampelideae</taxon>
        <taxon>Stephania</taxon>
    </lineage>
</organism>
<proteinExistence type="predicted"/>
<name>A0AAP0IN37_9MAGN</name>
<dbReference type="EMBL" id="JBBNAG010000007">
    <property type="protein sequence ID" value="KAK9118140.1"/>
    <property type="molecule type" value="Genomic_DNA"/>
</dbReference>
<evidence type="ECO:0000313" key="2">
    <source>
        <dbReference type="Proteomes" id="UP001419268"/>
    </source>
</evidence>
<reference evidence="1 2" key="1">
    <citation type="submission" date="2024-01" db="EMBL/GenBank/DDBJ databases">
        <title>Genome assemblies of Stephania.</title>
        <authorList>
            <person name="Yang L."/>
        </authorList>
    </citation>
    <scope>NUCLEOTIDE SEQUENCE [LARGE SCALE GENOMIC DNA]</scope>
    <source>
        <strain evidence="1">JXDWG</strain>
        <tissue evidence="1">Leaf</tissue>
    </source>
</reference>
<protein>
    <submittedName>
        <fullName evidence="1">Uncharacterized protein</fullName>
    </submittedName>
</protein>
<gene>
    <name evidence="1" type="ORF">Scep_016233</name>
</gene>
<comment type="caution">
    <text evidence="1">The sequence shown here is derived from an EMBL/GenBank/DDBJ whole genome shotgun (WGS) entry which is preliminary data.</text>
</comment>
<dbReference type="Proteomes" id="UP001419268">
    <property type="component" value="Unassembled WGS sequence"/>
</dbReference>
<sequence>MAVQVFCGVVIVPPTYNSDIPQGVSIFLYVDKERASTFLRTSLSPRLFIIS</sequence>
<accession>A0AAP0IN37</accession>
<dbReference type="AlphaFoldDB" id="A0AAP0IN37"/>